<keyword evidence="1" id="KW-0732">Signal</keyword>
<dbReference type="PROSITE" id="PS51257">
    <property type="entry name" value="PROKAR_LIPOPROTEIN"/>
    <property type="match status" value="1"/>
</dbReference>
<evidence type="ECO:0008006" key="4">
    <source>
        <dbReference type="Google" id="ProtNLM"/>
    </source>
</evidence>
<dbReference type="EMBL" id="LKTM01000052">
    <property type="protein sequence ID" value="KQH79996.1"/>
    <property type="molecule type" value="Genomic_DNA"/>
</dbReference>
<accession>A0A0Q2XFI6</accession>
<sequence length="119" mass="13011">MRFLMSVLTALMFTSCGGIASADPANTYYCRFTTYQGGPYYVQVYNLRVPGKGMCSGADADYSQKDFQNVDGLKRRCILDRDEQIKQKAAIVSIYSDGTPASVAAARLMCSNTGNAFTE</sequence>
<dbReference type="Proteomes" id="UP000051677">
    <property type="component" value="Unassembled WGS sequence"/>
</dbReference>
<feature type="signal peptide" evidence="1">
    <location>
        <begin position="1"/>
        <end position="22"/>
    </location>
</feature>
<protein>
    <recommendedName>
        <fullName evidence="4">Secreted protein</fullName>
    </recommendedName>
</protein>
<organism evidence="2 3">
    <name type="scientific">Mycobacterium gordonae</name>
    <dbReference type="NCBI Taxonomy" id="1778"/>
    <lineage>
        <taxon>Bacteria</taxon>
        <taxon>Bacillati</taxon>
        <taxon>Actinomycetota</taxon>
        <taxon>Actinomycetes</taxon>
        <taxon>Mycobacteriales</taxon>
        <taxon>Mycobacteriaceae</taxon>
        <taxon>Mycobacterium</taxon>
    </lineage>
</organism>
<proteinExistence type="predicted"/>
<comment type="caution">
    <text evidence="2">The sequence shown here is derived from an EMBL/GenBank/DDBJ whole genome shotgun (WGS) entry which is preliminary data.</text>
</comment>
<gene>
    <name evidence="2" type="ORF">AO501_07520</name>
</gene>
<evidence type="ECO:0000256" key="1">
    <source>
        <dbReference type="SAM" id="SignalP"/>
    </source>
</evidence>
<feature type="chain" id="PRO_5006199756" description="Secreted protein" evidence="1">
    <location>
        <begin position="23"/>
        <end position="119"/>
    </location>
</feature>
<evidence type="ECO:0000313" key="3">
    <source>
        <dbReference type="Proteomes" id="UP000051677"/>
    </source>
</evidence>
<dbReference type="AlphaFoldDB" id="A0A0Q2XFI6"/>
<name>A0A0Q2XFI6_MYCGO</name>
<reference evidence="2 3" key="1">
    <citation type="submission" date="2015-10" db="EMBL/GenBank/DDBJ databases">
        <title>Mycobacterium gordonae draft genome assembly.</title>
        <authorList>
            <person name="Ustinova V."/>
            <person name="Smirnova T."/>
            <person name="Blagodatskikh K."/>
            <person name="Varlamov D."/>
            <person name="Larionova E."/>
            <person name="Chernousova L."/>
        </authorList>
    </citation>
    <scope>NUCLEOTIDE SEQUENCE [LARGE SCALE GENOMIC DNA]</scope>
    <source>
        <strain evidence="2 3">CTRI 14-8773</strain>
    </source>
</reference>
<evidence type="ECO:0000313" key="2">
    <source>
        <dbReference type="EMBL" id="KQH79996.1"/>
    </source>
</evidence>